<dbReference type="Proteomes" id="UP000467840">
    <property type="component" value="Chromosome 10"/>
</dbReference>
<dbReference type="AlphaFoldDB" id="A0A6A6N032"/>
<feature type="region of interest" description="Disordered" evidence="2">
    <location>
        <begin position="57"/>
        <end position="79"/>
    </location>
</feature>
<evidence type="ECO:0000313" key="5">
    <source>
        <dbReference type="Proteomes" id="UP000467840"/>
    </source>
</evidence>
<dbReference type="EMBL" id="JAAGAX010000003">
    <property type="protein sequence ID" value="KAF2318225.1"/>
    <property type="molecule type" value="Genomic_DNA"/>
</dbReference>
<feature type="coiled-coil region" evidence="1">
    <location>
        <begin position="1"/>
        <end position="35"/>
    </location>
</feature>
<evidence type="ECO:0000313" key="4">
    <source>
        <dbReference type="EMBL" id="KAF2318225.1"/>
    </source>
</evidence>
<dbReference type="InterPro" id="IPR005162">
    <property type="entry name" value="Retrotrans_gag_dom"/>
</dbReference>
<accession>A0A6A6N032</accession>
<dbReference type="Pfam" id="PF03732">
    <property type="entry name" value="Retrotrans_gag"/>
    <property type="match status" value="1"/>
</dbReference>
<gene>
    <name evidence="4" type="ORF">GH714_003280</name>
</gene>
<feature type="compositionally biased region" description="Polar residues" evidence="2">
    <location>
        <begin position="57"/>
        <end position="68"/>
    </location>
</feature>
<keyword evidence="1" id="KW-0175">Coiled coil</keyword>
<dbReference type="PANTHER" id="PTHR33223">
    <property type="entry name" value="CCHC-TYPE DOMAIN-CONTAINING PROTEIN"/>
    <property type="match status" value="1"/>
</dbReference>
<sequence length="372" mass="42467">MATNKERIENLEVGLGQLQEDLSKMERGLSDELQQIKAAITKFSELSLTSKDASSSISNRISQNLTNQEESRDGGRPLVSAKSTKLEFPKYSGDDPTEWFTRVDQFFEYQGTPDSEKVSLASYHLRGEANEWWQWLRRTHTEAGTAVTWAIFSEELWSRFGPTDCEDFDESLSKIFQTGLLRDYQREFERLGNRVKGWTQKALVGTFMGGLKPKIAEGIRMFKPKTLKEAISLARMRDEQLLRQKKAIRPSYQTSFLSPTTSKPSTLIKRLSWEEMQNRGRKDCALIVMRSLFLDTGVLNPNFFFLMADLTLTTMMKMVNLKFLYTHLLGGLHQGTVAATIGDNPMQLGQVDYGFYLEWGAATPARFNRTTN</sequence>
<comment type="caution">
    <text evidence="4">The sequence shown here is derived from an EMBL/GenBank/DDBJ whole genome shotgun (WGS) entry which is preliminary data.</text>
</comment>
<name>A0A6A6N032_HEVBR</name>
<evidence type="ECO:0000256" key="2">
    <source>
        <dbReference type="SAM" id="MobiDB-lite"/>
    </source>
</evidence>
<reference evidence="4 5" key="1">
    <citation type="journal article" date="2020" name="Mol. Plant">
        <title>The Chromosome-Based Rubber Tree Genome Provides New Insights into Spurge Genome Evolution and Rubber Biosynthesis.</title>
        <authorList>
            <person name="Liu J."/>
            <person name="Shi C."/>
            <person name="Shi C.C."/>
            <person name="Li W."/>
            <person name="Zhang Q.J."/>
            <person name="Zhang Y."/>
            <person name="Li K."/>
            <person name="Lu H.F."/>
            <person name="Shi C."/>
            <person name="Zhu S.T."/>
            <person name="Xiao Z.Y."/>
            <person name="Nan H."/>
            <person name="Yue Y."/>
            <person name="Zhu X.G."/>
            <person name="Wu Y."/>
            <person name="Hong X.N."/>
            <person name="Fan G.Y."/>
            <person name="Tong Y."/>
            <person name="Zhang D."/>
            <person name="Mao C.L."/>
            <person name="Liu Y.L."/>
            <person name="Hao S.J."/>
            <person name="Liu W.Q."/>
            <person name="Lv M.Q."/>
            <person name="Zhang H.B."/>
            <person name="Liu Y."/>
            <person name="Hu-Tang G.R."/>
            <person name="Wang J.P."/>
            <person name="Wang J.H."/>
            <person name="Sun Y.H."/>
            <person name="Ni S.B."/>
            <person name="Chen W.B."/>
            <person name="Zhang X.C."/>
            <person name="Jiao Y.N."/>
            <person name="Eichler E.E."/>
            <person name="Li G.H."/>
            <person name="Liu X."/>
            <person name="Gao L.Z."/>
        </authorList>
    </citation>
    <scope>NUCLEOTIDE SEQUENCE [LARGE SCALE GENOMIC DNA]</scope>
    <source>
        <strain evidence="5">cv. GT1</strain>
        <tissue evidence="4">Leaf</tissue>
    </source>
</reference>
<feature type="domain" description="Retrotransposon gag" evidence="3">
    <location>
        <begin position="120"/>
        <end position="213"/>
    </location>
</feature>
<proteinExistence type="predicted"/>
<dbReference type="PANTHER" id="PTHR33223:SF6">
    <property type="entry name" value="CCHC-TYPE DOMAIN-CONTAINING PROTEIN"/>
    <property type="match status" value="1"/>
</dbReference>
<organism evidence="4 5">
    <name type="scientific">Hevea brasiliensis</name>
    <name type="common">Para rubber tree</name>
    <name type="synonym">Siphonia brasiliensis</name>
    <dbReference type="NCBI Taxonomy" id="3981"/>
    <lineage>
        <taxon>Eukaryota</taxon>
        <taxon>Viridiplantae</taxon>
        <taxon>Streptophyta</taxon>
        <taxon>Embryophyta</taxon>
        <taxon>Tracheophyta</taxon>
        <taxon>Spermatophyta</taxon>
        <taxon>Magnoliopsida</taxon>
        <taxon>eudicotyledons</taxon>
        <taxon>Gunneridae</taxon>
        <taxon>Pentapetalae</taxon>
        <taxon>rosids</taxon>
        <taxon>fabids</taxon>
        <taxon>Malpighiales</taxon>
        <taxon>Euphorbiaceae</taxon>
        <taxon>Crotonoideae</taxon>
        <taxon>Micrandreae</taxon>
        <taxon>Hevea</taxon>
    </lineage>
</organism>
<keyword evidence="5" id="KW-1185">Reference proteome</keyword>
<protein>
    <recommendedName>
        <fullName evidence="3">Retrotransposon gag domain-containing protein</fullName>
    </recommendedName>
</protein>
<evidence type="ECO:0000256" key="1">
    <source>
        <dbReference type="SAM" id="Coils"/>
    </source>
</evidence>
<evidence type="ECO:0000259" key="3">
    <source>
        <dbReference type="Pfam" id="PF03732"/>
    </source>
</evidence>